<evidence type="ECO:0000313" key="3">
    <source>
        <dbReference type="Proteomes" id="UP000607653"/>
    </source>
</evidence>
<proteinExistence type="predicted"/>
<evidence type="ECO:0000313" key="2">
    <source>
        <dbReference type="EMBL" id="DAD37483.1"/>
    </source>
</evidence>
<sequence length="126" mass="13624">MIELVDMPSLKELADSFSLQTLFKSIQTLLSFSELKANSKDKLSHSPFLVPPSSFISRELVMEGRRLSLVITIYIMVLMVSYTSKATAAVEDVGEIAPSPAMENAGVVLCAPAILAAMASLAAWLF</sequence>
<comment type="caution">
    <text evidence="2">The sequence shown here is derived from an EMBL/GenBank/DDBJ whole genome shotgun (WGS) entry which is preliminary data.</text>
</comment>
<dbReference type="EMBL" id="DUZY01000004">
    <property type="protein sequence ID" value="DAD37483.1"/>
    <property type="molecule type" value="Genomic_DNA"/>
</dbReference>
<keyword evidence="1" id="KW-1133">Transmembrane helix</keyword>
<keyword evidence="3" id="KW-1185">Reference proteome</keyword>
<reference evidence="2 3" key="1">
    <citation type="journal article" date="2020" name="Mol. Biol. Evol.">
        <title>Distinct Expression and Methylation Patterns for Genes with Different Fates following a Single Whole-Genome Duplication in Flowering Plants.</title>
        <authorList>
            <person name="Shi T."/>
            <person name="Rahmani R.S."/>
            <person name="Gugger P.F."/>
            <person name="Wang M."/>
            <person name="Li H."/>
            <person name="Zhang Y."/>
            <person name="Li Z."/>
            <person name="Wang Q."/>
            <person name="Van de Peer Y."/>
            <person name="Marchal K."/>
            <person name="Chen J."/>
        </authorList>
    </citation>
    <scope>NUCLEOTIDE SEQUENCE [LARGE SCALE GENOMIC DNA]</scope>
    <source>
        <tissue evidence="2">Leaf</tissue>
    </source>
</reference>
<keyword evidence="1" id="KW-0812">Transmembrane</keyword>
<organism evidence="2 3">
    <name type="scientific">Nelumbo nucifera</name>
    <name type="common">Sacred lotus</name>
    <dbReference type="NCBI Taxonomy" id="4432"/>
    <lineage>
        <taxon>Eukaryota</taxon>
        <taxon>Viridiplantae</taxon>
        <taxon>Streptophyta</taxon>
        <taxon>Embryophyta</taxon>
        <taxon>Tracheophyta</taxon>
        <taxon>Spermatophyta</taxon>
        <taxon>Magnoliopsida</taxon>
        <taxon>Proteales</taxon>
        <taxon>Nelumbonaceae</taxon>
        <taxon>Nelumbo</taxon>
    </lineage>
</organism>
<protein>
    <submittedName>
        <fullName evidence="2">Uncharacterized protein</fullName>
    </submittedName>
</protein>
<accession>A0A822YZ12</accession>
<feature type="transmembrane region" description="Helical" evidence="1">
    <location>
        <begin position="104"/>
        <end position="125"/>
    </location>
</feature>
<dbReference type="Proteomes" id="UP000607653">
    <property type="component" value="Unassembled WGS sequence"/>
</dbReference>
<gene>
    <name evidence="2" type="ORF">HUJ06_008124</name>
</gene>
<feature type="transmembrane region" description="Helical" evidence="1">
    <location>
        <begin position="67"/>
        <end position="84"/>
    </location>
</feature>
<name>A0A822YZ12_NELNU</name>
<evidence type="ECO:0000256" key="1">
    <source>
        <dbReference type="SAM" id="Phobius"/>
    </source>
</evidence>
<dbReference type="AlphaFoldDB" id="A0A822YZ12"/>
<keyword evidence="1" id="KW-0472">Membrane</keyword>